<keyword evidence="6" id="KW-1185">Reference proteome</keyword>
<accession>A0A6B0TZG3</accession>
<dbReference type="Gene3D" id="1.10.10.10">
    <property type="entry name" value="Winged helix-like DNA-binding domain superfamily/Winged helix DNA-binding domain"/>
    <property type="match status" value="1"/>
</dbReference>
<name>A0A6B0TZG3_9RHOB</name>
<feature type="domain" description="HTH luxR-type" evidence="4">
    <location>
        <begin position="121"/>
        <end position="186"/>
    </location>
</feature>
<dbReference type="InterPro" id="IPR000014">
    <property type="entry name" value="PAS"/>
</dbReference>
<evidence type="ECO:0000256" key="2">
    <source>
        <dbReference type="ARBA" id="ARBA00023125"/>
    </source>
</evidence>
<evidence type="ECO:0000259" key="4">
    <source>
        <dbReference type="PROSITE" id="PS50043"/>
    </source>
</evidence>
<dbReference type="NCBIfam" id="TIGR00229">
    <property type="entry name" value="sensory_box"/>
    <property type="match status" value="1"/>
</dbReference>
<organism evidence="5 6">
    <name type="scientific">Oceanomicrobium pacificus</name>
    <dbReference type="NCBI Taxonomy" id="2692916"/>
    <lineage>
        <taxon>Bacteria</taxon>
        <taxon>Pseudomonadati</taxon>
        <taxon>Pseudomonadota</taxon>
        <taxon>Alphaproteobacteria</taxon>
        <taxon>Rhodobacterales</taxon>
        <taxon>Paracoccaceae</taxon>
        <taxon>Oceanomicrobium</taxon>
    </lineage>
</organism>
<dbReference type="Gene3D" id="3.30.450.20">
    <property type="entry name" value="PAS domain"/>
    <property type="match status" value="1"/>
</dbReference>
<dbReference type="SMART" id="SM00091">
    <property type="entry name" value="PAS"/>
    <property type="match status" value="1"/>
</dbReference>
<dbReference type="PRINTS" id="PR00038">
    <property type="entry name" value="HTHLUXR"/>
</dbReference>
<dbReference type="PROSITE" id="PS50043">
    <property type="entry name" value="HTH_LUXR_2"/>
    <property type="match status" value="1"/>
</dbReference>
<dbReference type="PANTHER" id="PTHR44688">
    <property type="entry name" value="DNA-BINDING TRANSCRIPTIONAL ACTIVATOR DEVR_DOSR"/>
    <property type="match status" value="1"/>
</dbReference>
<evidence type="ECO:0000256" key="3">
    <source>
        <dbReference type="ARBA" id="ARBA00023163"/>
    </source>
</evidence>
<dbReference type="InterPro" id="IPR035965">
    <property type="entry name" value="PAS-like_dom_sf"/>
</dbReference>
<dbReference type="AlphaFoldDB" id="A0A6B0TZG3"/>
<comment type="caution">
    <text evidence="5">The sequence shown here is derived from an EMBL/GenBank/DDBJ whole genome shotgun (WGS) entry which is preliminary data.</text>
</comment>
<dbReference type="SMART" id="SM00421">
    <property type="entry name" value="HTH_LUXR"/>
    <property type="match status" value="1"/>
</dbReference>
<evidence type="ECO:0000313" key="5">
    <source>
        <dbReference type="EMBL" id="MXU66652.1"/>
    </source>
</evidence>
<dbReference type="PANTHER" id="PTHR44688:SF16">
    <property type="entry name" value="DNA-BINDING TRANSCRIPTIONAL ACTIVATOR DEVR_DOSR"/>
    <property type="match status" value="1"/>
</dbReference>
<dbReference type="InterPro" id="IPR016032">
    <property type="entry name" value="Sig_transdc_resp-reg_C-effctor"/>
</dbReference>
<reference evidence="5 6" key="1">
    <citation type="submission" date="2019-12" db="EMBL/GenBank/DDBJ databases">
        <title>Strain KN286 was isolated from seawater, which was collected from Caroline Seamount in the tropical western Pacific.</title>
        <authorList>
            <person name="Wang Q."/>
        </authorList>
    </citation>
    <scope>NUCLEOTIDE SEQUENCE [LARGE SCALE GENOMIC DNA]</scope>
    <source>
        <strain evidence="5 6">KN286</strain>
    </source>
</reference>
<dbReference type="SUPFAM" id="SSF46894">
    <property type="entry name" value="C-terminal effector domain of the bipartite response regulators"/>
    <property type="match status" value="1"/>
</dbReference>
<dbReference type="CDD" id="cd06170">
    <property type="entry name" value="LuxR_C_like"/>
    <property type="match status" value="1"/>
</dbReference>
<dbReference type="SUPFAM" id="SSF55785">
    <property type="entry name" value="PYP-like sensor domain (PAS domain)"/>
    <property type="match status" value="1"/>
</dbReference>
<protein>
    <submittedName>
        <fullName evidence="5">PAS domain S-box protein</fullName>
    </submittedName>
</protein>
<dbReference type="Pfam" id="PF13426">
    <property type="entry name" value="PAS_9"/>
    <property type="match status" value="1"/>
</dbReference>
<sequence length="190" mass="21613">MTHPTEASQRLATAFLEAPIGIVMTENRVIRECNHAFARMFGRRREELIDQSFAPLYPSREEFVAIRDVGVPRLREMGNYSDERIMMRKDGTLFWCRVRGTSLTPQDPLAHAVWSFADLSESRPVTPLTRRERQIVMHLGEGRTSKEIARLLDISPRTVETYRAKLLRKMNAQNVAELLASLTGMPAASG</sequence>
<dbReference type="EMBL" id="WUWG01000007">
    <property type="protein sequence ID" value="MXU66652.1"/>
    <property type="molecule type" value="Genomic_DNA"/>
</dbReference>
<dbReference type="CDD" id="cd00130">
    <property type="entry name" value="PAS"/>
    <property type="match status" value="1"/>
</dbReference>
<dbReference type="InterPro" id="IPR000792">
    <property type="entry name" value="Tscrpt_reg_LuxR_C"/>
</dbReference>
<proteinExistence type="predicted"/>
<keyword evidence="2" id="KW-0238">DNA-binding</keyword>
<keyword evidence="3" id="KW-0804">Transcription</keyword>
<dbReference type="InterPro" id="IPR036388">
    <property type="entry name" value="WH-like_DNA-bd_sf"/>
</dbReference>
<evidence type="ECO:0000256" key="1">
    <source>
        <dbReference type="ARBA" id="ARBA00023015"/>
    </source>
</evidence>
<keyword evidence="1" id="KW-0805">Transcription regulation</keyword>
<dbReference type="GO" id="GO:0006355">
    <property type="term" value="P:regulation of DNA-templated transcription"/>
    <property type="evidence" value="ECO:0007669"/>
    <property type="project" value="InterPro"/>
</dbReference>
<dbReference type="GO" id="GO:0003677">
    <property type="term" value="F:DNA binding"/>
    <property type="evidence" value="ECO:0007669"/>
    <property type="project" value="UniProtKB-KW"/>
</dbReference>
<gene>
    <name evidence="5" type="ORF">GSH16_14480</name>
</gene>
<dbReference type="Proteomes" id="UP000436016">
    <property type="component" value="Unassembled WGS sequence"/>
</dbReference>
<dbReference type="Pfam" id="PF00196">
    <property type="entry name" value="GerE"/>
    <property type="match status" value="1"/>
</dbReference>
<dbReference type="RefSeq" id="WP_160856322.1">
    <property type="nucleotide sequence ID" value="NZ_WUWG01000007.1"/>
</dbReference>
<evidence type="ECO:0000313" key="6">
    <source>
        <dbReference type="Proteomes" id="UP000436016"/>
    </source>
</evidence>